<keyword evidence="1" id="KW-0812">Transmembrane</keyword>
<evidence type="ECO:0000256" key="1">
    <source>
        <dbReference type="SAM" id="Phobius"/>
    </source>
</evidence>
<gene>
    <name evidence="2" type="ORF">E0L93_14590</name>
</gene>
<feature type="transmembrane region" description="Helical" evidence="1">
    <location>
        <begin position="41"/>
        <end position="61"/>
    </location>
</feature>
<keyword evidence="1" id="KW-0472">Membrane</keyword>
<reference evidence="2 3" key="1">
    <citation type="submission" date="2019-03" db="EMBL/GenBank/DDBJ databases">
        <title>Whole genome sequence of a novel Rubrobacter taiwanensis strain, isolated from Yellowstone National Park.</title>
        <authorList>
            <person name="Freed S."/>
            <person name="Ramaley R.F."/>
            <person name="Kyndt J.A."/>
        </authorList>
    </citation>
    <scope>NUCLEOTIDE SEQUENCE [LARGE SCALE GENOMIC DNA]</scope>
    <source>
        <strain evidence="2 3">Yellowstone</strain>
    </source>
</reference>
<evidence type="ECO:0000313" key="3">
    <source>
        <dbReference type="Proteomes" id="UP000295244"/>
    </source>
</evidence>
<protein>
    <submittedName>
        <fullName evidence="2">Uncharacterized protein</fullName>
    </submittedName>
</protein>
<feature type="transmembrane region" description="Helical" evidence="1">
    <location>
        <begin position="150"/>
        <end position="167"/>
    </location>
</feature>
<feature type="transmembrane region" description="Helical" evidence="1">
    <location>
        <begin position="174"/>
        <end position="193"/>
    </location>
</feature>
<dbReference type="RefSeq" id="WP_132692811.1">
    <property type="nucleotide sequence ID" value="NZ_SKBU01000038.1"/>
</dbReference>
<sequence>MESVHSAALAVLLQLVALYALGSYALSHLGGMAYGSSGRRLIFYLFVAPGVILHETAHYLACLATGTRVAGFAPFKPGVRPDGRIQLGYVRHARRGVLVEAFIGLAPLLLNSLGVWLVTMWLTPVNPSELVGLGAGEMLERLRQAFEQPLLGALWLYVAGSFALGAVPSQEDLVGAPAALIAGGALVLSAGALSPQPALEAARLALSGAFALLLLPTLLAGVLAILAAVAGD</sequence>
<feature type="transmembrane region" description="Helical" evidence="1">
    <location>
        <begin position="97"/>
        <end position="122"/>
    </location>
</feature>
<proteinExistence type="predicted"/>
<comment type="caution">
    <text evidence="2">The sequence shown here is derived from an EMBL/GenBank/DDBJ whole genome shotgun (WGS) entry which is preliminary data.</text>
</comment>
<dbReference type="OrthoDB" id="5244454at2"/>
<name>A0A4R1B9Q9_9ACTN</name>
<organism evidence="2 3">
    <name type="scientific">Rubrobacter taiwanensis</name>
    <dbReference type="NCBI Taxonomy" id="185139"/>
    <lineage>
        <taxon>Bacteria</taxon>
        <taxon>Bacillati</taxon>
        <taxon>Actinomycetota</taxon>
        <taxon>Rubrobacteria</taxon>
        <taxon>Rubrobacterales</taxon>
        <taxon>Rubrobacteraceae</taxon>
        <taxon>Rubrobacter</taxon>
    </lineage>
</organism>
<dbReference type="Proteomes" id="UP000295244">
    <property type="component" value="Unassembled WGS sequence"/>
</dbReference>
<feature type="transmembrane region" description="Helical" evidence="1">
    <location>
        <begin position="205"/>
        <end position="230"/>
    </location>
</feature>
<keyword evidence="1" id="KW-1133">Transmembrane helix</keyword>
<accession>A0A4R1B9Q9</accession>
<dbReference type="EMBL" id="SKBU01000038">
    <property type="protein sequence ID" value="TCJ13643.1"/>
    <property type="molecule type" value="Genomic_DNA"/>
</dbReference>
<evidence type="ECO:0000313" key="2">
    <source>
        <dbReference type="EMBL" id="TCJ13643.1"/>
    </source>
</evidence>
<keyword evidence="3" id="KW-1185">Reference proteome</keyword>
<dbReference type="AlphaFoldDB" id="A0A4R1B9Q9"/>